<sequence>MSDPILLPLAPTIAGTIANYLQLMAQQVHLRLLHNCNNAATELPPDWDWNWQSERSIQIVTTTQYQYVSTIAHQLAAKSSLNPLKICENLRSPVPNDPPTKLSGLELACWYNDSGYIYFQVADTTIDRWLKYIHTIPLKPELHVDRTVSVPTVAIYTHARCCSLLKLAEREKLITLTPDWQVSTIDRSGSSFSVAARDCSENRPPAASNSIFDRTAERQLIQTLMAVLDAIYSHNSSGVRPRPPNWSKLTIDLAQSWLEFYRCCQIFGETKRQSPHLA</sequence>
<protein>
    <submittedName>
        <fullName evidence="1">Uncharacterized protein</fullName>
    </submittedName>
</protein>
<name>A0A2T1F553_9CYAN</name>
<evidence type="ECO:0000313" key="2">
    <source>
        <dbReference type="Proteomes" id="UP000238937"/>
    </source>
</evidence>
<dbReference type="AlphaFoldDB" id="A0A2T1F553"/>
<dbReference type="OrthoDB" id="9805987at2"/>
<comment type="caution">
    <text evidence="1">The sequence shown here is derived from an EMBL/GenBank/DDBJ whole genome shotgun (WGS) entry which is preliminary data.</text>
</comment>
<keyword evidence="2" id="KW-1185">Reference proteome</keyword>
<organism evidence="1 2">
    <name type="scientific">Chamaesiphon polymorphus CCALA 037</name>
    <dbReference type="NCBI Taxonomy" id="2107692"/>
    <lineage>
        <taxon>Bacteria</taxon>
        <taxon>Bacillati</taxon>
        <taxon>Cyanobacteriota</taxon>
        <taxon>Cyanophyceae</taxon>
        <taxon>Gomontiellales</taxon>
        <taxon>Chamaesiphonaceae</taxon>
        <taxon>Chamaesiphon</taxon>
    </lineage>
</organism>
<accession>A0A2T1F553</accession>
<dbReference type="RefSeq" id="WP_146138595.1">
    <property type="nucleotide sequence ID" value="NZ_PVWO01000738.1"/>
</dbReference>
<dbReference type="Proteomes" id="UP000238937">
    <property type="component" value="Unassembled WGS sequence"/>
</dbReference>
<gene>
    <name evidence="1" type="ORF">C7B77_28805</name>
</gene>
<dbReference type="EMBL" id="PVWO01000738">
    <property type="protein sequence ID" value="PSB40112.1"/>
    <property type="molecule type" value="Genomic_DNA"/>
</dbReference>
<dbReference type="Gene3D" id="1.10.730.10">
    <property type="entry name" value="Isoleucyl-tRNA Synthetase, Domain 1"/>
    <property type="match status" value="1"/>
</dbReference>
<reference evidence="1 2" key="1">
    <citation type="submission" date="2018-03" db="EMBL/GenBank/DDBJ databases">
        <title>The ancient ancestry and fast evolution of plastids.</title>
        <authorList>
            <person name="Moore K.R."/>
            <person name="Magnabosco C."/>
            <person name="Momper L."/>
            <person name="Gold D.A."/>
            <person name="Bosak T."/>
            <person name="Fournier G.P."/>
        </authorList>
    </citation>
    <scope>NUCLEOTIDE SEQUENCE [LARGE SCALE GENOMIC DNA]</scope>
    <source>
        <strain evidence="1 2">CCALA 037</strain>
    </source>
</reference>
<feature type="non-terminal residue" evidence="1">
    <location>
        <position position="278"/>
    </location>
</feature>
<evidence type="ECO:0000313" key="1">
    <source>
        <dbReference type="EMBL" id="PSB40112.1"/>
    </source>
</evidence>
<proteinExistence type="predicted"/>